<dbReference type="EMBL" id="JACNJZ010000086">
    <property type="protein sequence ID" value="MBC8317405.1"/>
    <property type="molecule type" value="Genomic_DNA"/>
</dbReference>
<dbReference type="PANTHER" id="PTHR43281:SF1">
    <property type="entry name" value="FARNESYL DIPHOSPHATE SYNTHASE"/>
    <property type="match status" value="1"/>
</dbReference>
<evidence type="ECO:0000256" key="2">
    <source>
        <dbReference type="ARBA" id="ARBA00006706"/>
    </source>
</evidence>
<keyword evidence="4" id="KW-0479">Metal-binding</keyword>
<dbReference type="AlphaFoldDB" id="A0A8J6TFA0"/>
<dbReference type="GO" id="GO:0004659">
    <property type="term" value="F:prenyltransferase activity"/>
    <property type="evidence" value="ECO:0007669"/>
    <property type="project" value="InterPro"/>
</dbReference>
<dbReference type="GO" id="GO:0016114">
    <property type="term" value="P:terpenoid biosynthetic process"/>
    <property type="evidence" value="ECO:0007669"/>
    <property type="project" value="UniProtKB-ARBA"/>
</dbReference>
<sequence>MDLKEYLNSKRLDIEKALEALMFPEEGLLAQHMASMRYSLFAGGKRIRPVLCLATAEALHADPTPYLPIACSLECIHTYSLIHDDLPAMDNDDLRRGKPTNHKVFGEAEAILAGDGLLTFAFELLSDTNVSGSLNSNDRIRIIHIIAKAVGSQGMVGGQALDIASEGKAIPFETLQFLHSCKTGALITASVQAGAVIGGATENQFKALTTYGKAIGLAFQIVDDLLDVEGTEEELGKAVGADVALNKATYPALFGLDETRKKAIYAVDNALAALEGFDDNADYLRELAKYIYYRNR</sequence>
<protein>
    <submittedName>
        <fullName evidence="8">Polyprenyl synthetase family protein</fullName>
    </submittedName>
</protein>
<dbReference type="SUPFAM" id="SSF48576">
    <property type="entry name" value="Terpenoid synthases"/>
    <property type="match status" value="1"/>
</dbReference>
<gene>
    <name evidence="8" type="ORF">H8E41_05830</name>
</gene>
<dbReference type="Gene3D" id="1.10.600.10">
    <property type="entry name" value="Farnesyl Diphosphate Synthase"/>
    <property type="match status" value="1"/>
</dbReference>
<comment type="cofactor">
    <cofactor evidence="1">
        <name>Mg(2+)</name>
        <dbReference type="ChEBI" id="CHEBI:18420"/>
    </cofactor>
</comment>
<evidence type="ECO:0000313" key="8">
    <source>
        <dbReference type="EMBL" id="MBC8317405.1"/>
    </source>
</evidence>
<dbReference type="InterPro" id="IPR053378">
    <property type="entry name" value="Prenyl_diphosphate_synthase"/>
</dbReference>
<dbReference type="CDD" id="cd00685">
    <property type="entry name" value="Trans_IPPS_HT"/>
    <property type="match status" value="1"/>
</dbReference>
<evidence type="ECO:0000256" key="7">
    <source>
        <dbReference type="RuleBase" id="RU004466"/>
    </source>
</evidence>
<evidence type="ECO:0000256" key="4">
    <source>
        <dbReference type="ARBA" id="ARBA00022723"/>
    </source>
</evidence>
<keyword evidence="3 7" id="KW-0808">Transferase</keyword>
<comment type="similarity">
    <text evidence="2 7">Belongs to the FPP/GGPP synthase family.</text>
</comment>
<comment type="caution">
    <text evidence="8">The sequence shown here is derived from an EMBL/GenBank/DDBJ whole genome shotgun (WGS) entry which is preliminary data.</text>
</comment>
<evidence type="ECO:0000256" key="5">
    <source>
        <dbReference type="ARBA" id="ARBA00022842"/>
    </source>
</evidence>
<dbReference type="PROSITE" id="PS00723">
    <property type="entry name" value="POLYPRENYL_SYNTHASE_1"/>
    <property type="match status" value="1"/>
</dbReference>
<name>A0A8J6TFA0_9BACT</name>
<evidence type="ECO:0000313" key="9">
    <source>
        <dbReference type="Proteomes" id="UP000614424"/>
    </source>
</evidence>
<dbReference type="Proteomes" id="UP000614424">
    <property type="component" value="Unassembled WGS sequence"/>
</dbReference>
<evidence type="ECO:0000256" key="6">
    <source>
        <dbReference type="ARBA" id="ARBA00023229"/>
    </source>
</evidence>
<dbReference type="InterPro" id="IPR008949">
    <property type="entry name" value="Isoprenoid_synthase_dom_sf"/>
</dbReference>
<dbReference type="InterPro" id="IPR000092">
    <property type="entry name" value="Polyprenyl_synt"/>
</dbReference>
<keyword evidence="5" id="KW-0460">Magnesium</keyword>
<organism evidence="8 9">
    <name type="scientific">Candidatus Desulfobia pelagia</name>
    <dbReference type="NCBI Taxonomy" id="2841692"/>
    <lineage>
        <taxon>Bacteria</taxon>
        <taxon>Pseudomonadati</taxon>
        <taxon>Thermodesulfobacteriota</taxon>
        <taxon>Desulfobulbia</taxon>
        <taxon>Desulfobulbales</taxon>
        <taxon>Desulfobulbaceae</taxon>
        <taxon>Candidatus Desulfobia</taxon>
    </lineage>
</organism>
<dbReference type="PANTHER" id="PTHR43281">
    <property type="entry name" value="FARNESYL DIPHOSPHATE SYNTHASE"/>
    <property type="match status" value="1"/>
</dbReference>
<dbReference type="NCBIfam" id="NF045485">
    <property type="entry name" value="FPPsyn"/>
    <property type="match status" value="1"/>
</dbReference>
<dbReference type="FunFam" id="1.10.600.10:FF:000001">
    <property type="entry name" value="Geranylgeranyl diphosphate synthase"/>
    <property type="match status" value="1"/>
</dbReference>
<dbReference type="PROSITE" id="PS00444">
    <property type="entry name" value="POLYPRENYL_SYNTHASE_2"/>
    <property type="match status" value="1"/>
</dbReference>
<keyword evidence="6" id="KW-0414">Isoprene biosynthesis</keyword>
<evidence type="ECO:0000256" key="3">
    <source>
        <dbReference type="ARBA" id="ARBA00022679"/>
    </source>
</evidence>
<dbReference type="GO" id="GO:0005737">
    <property type="term" value="C:cytoplasm"/>
    <property type="evidence" value="ECO:0007669"/>
    <property type="project" value="UniProtKB-ARBA"/>
</dbReference>
<dbReference type="Pfam" id="PF00348">
    <property type="entry name" value="polyprenyl_synt"/>
    <property type="match status" value="1"/>
</dbReference>
<reference evidence="8 9" key="1">
    <citation type="submission" date="2020-08" db="EMBL/GenBank/DDBJ databases">
        <title>Bridging the membrane lipid divide: bacteria of the FCB group superphylum have the potential to synthesize archaeal ether lipids.</title>
        <authorList>
            <person name="Villanueva L."/>
            <person name="Von Meijenfeldt F.A.B."/>
            <person name="Westbye A.B."/>
            <person name="Yadav S."/>
            <person name="Hopmans E.C."/>
            <person name="Dutilh B.E."/>
            <person name="Sinninghe Damste J.S."/>
        </authorList>
    </citation>
    <scope>NUCLEOTIDE SEQUENCE [LARGE SCALE GENOMIC DNA]</scope>
    <source>
        <strain evidence="8">NIOZ-UU47</strain>
    </source>
</reference>
<accession>A0A8J6TFA0</accession>
<dbReference type="InterPro" id="IPR033749">
    <property type="entry name" value="Polyprenyl_synt_CS"/>
</dbReference>
<dbReference type="GO" id="GO:0046872">
    <property type="term" value="F:metal ion binding"/>
    <property type="evidence" value="ECO:0007669"/>
    <property type="project" value="UniProtKB-KW"/>
</dbReference>
<dbReference type="SFLD" id="SFLDG01017">
    <property type="entry name" value="Polyprenyl_Transferase_Like"/>
    <property type="match status" value="1"/>
</dbReference>
<evidence type="ECO:0000256" key="1">
    <source>
        <dbReference type="ARBA" id="ARBA00001946"/>
    </source>
</evidence>
<proteinExistence type="inferred from homology"/>
<dbReference type="SFLD" id="SFLDS00005">
    <property type="entry name" value="Isoprenoid_Synthase_Type_I"/>
    <property type="match status" value="1"/>
</dbReference>